<keyword evidence="3" id="KW-1185">Reference proteome</keyword>
<evidence type="ECO:0000313" key="2">
    <source>
        <dbReference type="EMBL" id="QKE64854.1"/>
    </source>
</evidence>
<dbReference type="KEGG" id="pcam:HNE05_16350"/>
<organism evidence="2 3">
    <name type="scientific">Aquipseudomonas campi</name>
    <dbReference type="NCBI Taxonomy" id="2731681"/>
    <lineage>
        <taxon>Bacteria</taxon>
        <taxon>Pseudomonadati</taxon>
        <taxon>Pseudomonadota</taxon>
        <taxon>Gammaproteobacteria</taxon>
        <taxon>Pseudomonadales</taxon>
        <taxon>Pseudomonadaceae</taxon>
        <taxon>Aquipseudomonas</taxon>
    </lineage>
</organism>
<dbReference type="Proteomes" id="UP000501379">
    <property type="component" value="Chromosome"/>
</dbReference>
<feature type="transmembrane region" description="Helical" evidence="1">
    <location>
        <begin position="108"/>
        <end position="132"/>
    </location>
</feature>
<keyword evidence="1" id="KW-0472">Membrane</keyword>
<dbReference type="AlphaFoldDB" id="A0A6M8F7X5"/>
<gene>
    <name evidence="2" type="ORF">HNE05_16350</name>
</gene>
<feature type="transmembrane region" description="Helical" evidence="1">
    <location>
        <begin position="77"/>
        <end position="96"/>
    </location>
</feature>
<accession>A0A6M8F7X5</accession>
<dbReference type="EMBL" id="CP053697">
    <property type="protein sequence ID" value="QKE64854.1"/>
    <property type="molecule type" value="Genomic_DNA"/>
</dbReference>
<dbReference type="RefSeq" id="WP_173210159.1">
    <property type="nucleotide sequence ID" value="NZ_CP053697.2"/>
</dbReference>
<proteinExistence type="predicted"/>
<reference evidence="2" key="1">
    <citation type="submission" date="2020-07" db="EMBL/GenBank/DDBJ databases">
        <title>Nitrate ammonifying Pseudomonas campi sp. nov. isolated from German agricultural grassland.</title>
        <authorList>
            <person name="Timsy T."/>
            <person name="Ulrich A."/>
            <person name="Spanner T."/>
            <person name="Foesel B."/>
            <person name="Kolb S."/>
            <person name="Horn M.A."/>
            <person name="Behrendt U."/>
        </authorList>
    </citation>
    <scope>NUCLEOTIDE SEQUENCE</scope>
    <source>
        <strain evidence="2">S1-A32-2</strain>
    </source>
</reference>
<name>A0A6M8F7X5_9GAMM</name>
<keyword evidence="1" id="KW-1133">Transmembrane helix</keyword>
<protein>
    <submittedName>
        <fullName evidence="2">Uncharacterized protein</fullName>
    </submittedName>
</protein>
<evidence type="ECO:0000313" key="3">
    <source>
        <dbReference type="Proteomes" id="UP000501379"/>
    </source>
</evidence>
<sequence length="143" mass="15768">MTWRVLLAGSLQILLVSAAAILLFVYLHETAVSMAVARGRTLRGGVSWGITVQLALYVFAFLTLLQNAAALRWPARRMSLAVLAWLVFAVLFTLLGNPFGSWAHPYRWALLMFCSAAGCALSLVGQGLWQLVQQRRLPVQARV</sequence>
<evidence type="ECO:0000256" key="1">
    <source>
        <dbReference type="SAM" id="Phobius"/>
    </source>
</evidence>
<keyword evidence="1" id="KW-0812">Transmembrane</keyword>
<feature type="transmembrane region" description="Helical" evidence="1">
    <location>
        <begin position="45"/>
        <end position="65"/>
    </location>
</feature>